<evidence type="ECO:0000256" key="4">
    <source>
        <dbReference type="ARBA" id="ARBA00022777"/>
    </source>
</evidence>
<evidence type="ECO:0000259" key="9">
    <source>
        <dbReference type="PROSITE" id="PS50112"/>
    </source>
</evidence>
<keyword evidence="4" id="KW-0418">Kinase</keyword>
<dbReference type="Gene3D" id="3.30.565.10">
    <property type="entry name" value="Histidine kinase-like ATPase, C-terminal domain"/>
    <property type="match status" value="1"/>
</dbReference>
<feature type="transmembrane region" description="Helical" evidence="7">
    <location>
        <begin position="6"/>
        <end position="27"/>
    </location>
</feature>
<dbReference type="CDD" id="cd00130">
    <property type="entry name" value="PAS"/>
    <property type="match status" value="1"/>
</dbReference>
<dbReference type="InterPro" id="IPR004358">
    <property type="entry name" value="Sig_transdc_His_kin-like_C"/>
</dbReference>
<reference evidence="10" key="1">
    <citation type="journal article" date="2015" name="Proc. Natl. Acad. Sci. U.S.A.">
        <title>Networks of energetic and metabolic interactions define dynamics in microbial communities.</title>
        <authorList>
            <person name="Embree M."/>
            <person name="Liu J.K."/>
            <person name="Al-Bassam M.M."/>
            <person name="Zengler K."/>
        </authorList>
    </citation>
    <scope>NUCLEOTIDE SEQUENCE</scope>
</reference>
<name>A0A0W8FK73_9ZZZZ</name>
<dbReference type="PANTHER" id="PTHR43065:SF10">
    <property type="entry name" value="PEROXIDE STRESS-ACTIVATED HISTIDINE KINASE MAK3"/>
    <property type="match status" value="1"/>
</dbReference>
<dbReference type="SMART" id="SM00387">
    <property type="entry name" value="HATPase_c"/>
    <property type="match status" value="1"/>
</dbReference>
<keyword evidence="5" id="KW-0067">ATP-binding</keyword>
<dbReference type="PANTHER" id="PTHR43065">
    <property type="entry name" value="SENSOR HISTIDINE KINASE"/>
    <property type="match status" value="1"/>
</dbReference>
<keyword evidence="2" id="KW-0808">Transferase</keyword>
<dbReference type="SUPFAM" id="SSF55785">
    <property type="entry name" value="PYP-like sensor domain (PAS domain)"/>
    <property type="match status" value="1"/>
</dbReference>
<feature type="transmembrane region" description="Helical" evidence="7">
    <location>
        <begin position="147"/>
        <end position="168"/>
    </location>
</feature>
<keyword evidence="7" id="KW-0812">Transmembrane</keyword>
<dbReference type="PRINTS" id="PR00344">
    <property type="entry name" value="BCTRLSENSOR"/>
</dbReference>
<dbReference type="Pfam" id="PF08448">
    <property type="entry name" value="PAS_4"/>
    <property type="match status" value="1"/>
</dbReference>
<feature type="domain" description="PAS" evidence="9">
    <location>
        <begin position="243"/>
        <end position="280"/>
    </location>
</feature>
<gene>
    <name evidence="10" type="ORF">ASZ90_008932</name>
</gene>
<feature type="transmembrane region" description="Helical" evidence="7">
    <location>
        <begin position="39"/>
        <end position="59"/>
    </location>
</feature>
<keyword evidence="1" id="KW-0597">Phosphoprotein</keyword>
<dbReference type="AlphaFoldDB" id="A0A0W8FK73"/>
<dbReference type="InterPro" id="IPR003594">
    <property type="entry name" value="HATPase_dom"/>
</dbReference>
<evidence type="ECO:0000256" key="3">
    <source>
        <dbReference type="ARBA" id="ARBA00022741"/>
    </source>
</evidence>
<dbReference type="GO" id="GO:0000155">
    <property type="term" value="F:phosphorelay sensor kinase activity"/>
    <property type="evidence" value="ECO:0007669"/>
    <property type="project" value="InterPro"/>
</dbReference>
<evidence type="ECO:0000256" key="6">
    <source>
        <dbReference type="ARBA" id="ARBA00023012"/>
    </source>
</evidence>
<dbReference type="CDD" id="cd00082">
    <property type="entry name" value="HisKA"/>
    <property type="match status" value="1"/>
</dbReference>
<dbReference type="Pfam" id="PF02518">
    <property type="entry name" value="HATPase_c"/>
    <property type="match status" value="1"/>
</dbReference>
<dbReference type="SUPFAM" id="SSF55874">
    <property type="entry name" value="ATPase domain of HSP90 chaperone/DNA topoisomerase II/histidine kinase"/>
    <property type="match status" value="1"/>
</dbReference>
<proteinExistence type="predicted"/>
<evidence type="ECO:0000256" key="7">
    <source>
        <dbReference type="SAM" id="Phobius"/>
    </source>
</evidence>
<accession>A0A0W8FK73</accession>
<comment type="caution">
    <text evidence="10">The sequence shown here is derived from an EMBL/GenBank/DDBJ whole genome shotgun (WGS) entry which is preliminary data.</text>
</comment>
<sequence>MIHQSSPYFIFLIIGGVINLGLAVLIWRRRTLTLRGGVPFLLFLIAAMLWTFGYALEIAGSDAPTVALAGYIQYLGIVSAPILLLIFVVEFLGMGHLLTRRNIALLCVVPIFTVIMYLTNDYHYLFYRSVMLVDRGGWTSLELVYGRYFWVHCAYSYAIIFIALAFIIRHYLAAPPHYRNHLLLLLIAAAVPSTASIAYVLRLTPFGDLDITPFAFTVMGIAIAGGVLRYRLFDIVPVARSLVVEMMADGVIVLNAENRIVDMNPAAGRLTGSDPKSALGLPVAAILPLQDDPGALLAAGGRIGIELAADGRTRHCDVRCLPIPGQMQEATGRLIMIRDITDEKIAEDALNQANRKLNLLSSITRHDILNQLTALLGYLELARETTQEAMFKKYLDRLESIAQTIRSRIEFTRTYQDLGIHAPEWQGIRAAFSRAASQLPHPEIAVEMQDVDFEIFADPMFEKVCYNLLENTVRHAEDATAVRIAAQTDGSGLLLIVEDDGAGIPTSMKERIFLRGIGKNSGHGLFLVREILMITGITIVENGREGAGARFDIRVPKGKFRPDGSAASCG</sequence>
<dbReference type="Pfam" id="PF16927">
    <property type="entry name" value="HisKA_7TM"/>
    <property type="match status" value="1"/>
</dbReference>
<keyword evidence="7" id="KW-1133">Transmembrane helix</keyword>
<feature type="transmembrane region" description="Helical" evidence="7">
    <location>
        <begin position="104"/>
        <end position="127"/>
    </location>
</feature>
<evidence type="ECO:0000256" key="1">
    <source>
        <dbReference type="ARBA" id="ARBA00022553"/>
    </source>
</evidence>
<dbReference type="GO" id="GO:0005524">
    <property type="term" value="F:ATP binding"/>
    <property type="evidence" value="ECO:0007669"/>
    <property type="project" value="UniProtKB-KW"/>
</dbReference>
<dbReference type="InterPro" id="IPR005467">
    <property type="entry name" value="His_kinase_dom"/>
</dbReference>
<dbReference type="CDD" id="cd00075">
    <property type="entry name" value="HATPase"/>
    <property type="match status" value="1"/>
</dbReference>
<evidence type="ECO:0000256" key="2">
    <source>
        <dbReference type="ARBA" id="ARBA00022679"/>
    </source>
</evidence>
<keyword evidence="3" id="KW-0547">Nucleotide-binding</keyword>
<keyword evidence="7" id="KW-0472">Membrane</keyword>
<evidence type="ECO:0000256" key="5">
    <source>
        <dbReference type="ARBA" id="ARBA00022840"/>
    </source>
</evidence>
<dbReference type="InterPro" id="IPR035965">
    <property type="entry name" value="PAS-like_dom_sf"/>
</dbReference>
<feature type="transmembrane region" description="Helical" evidence="7">
    <location>
        <begin position="213"/>
        <end position="232"/>
    </location>
</feature>
<evidence type="ECO:0008006" key="11">
    <source>
        <dbReference type="Google" id="ProtNLM"/>
    </source>
</evidence>
<dbReference type="PROSITE" id="PS50109">
    <property type="entry name" value="HIS_KIN"/>
    <property type="match status" value="1"/>
</dbReference>
<feature type="transmembrane region" description="Helical" evidence="7">
    <location>
        <begin position="71"/>
        <end position="92"/>
    </location>
</feature>
<dbReference type="Gene3D" id="3.30.450.20">
    <property type="entry name" value="PAS domain"/>
    <property type="match status" value="1"/>
</dbReference>
<dbReference type="InterPro" id="IPR000014">
    <property type="entry name" value="PAS"/>
</dbReference>
<dbReference type="InterPro" id="IPR036890">
    <property type="entry name" value="HATPase_C_sf"/>
</dbReference>
<dbReference type="InterPro" id="IPR013656">
    <property type="entry name" value="PAS_4"/>
</dbReference>
<organism evidence="10">
    <name type="scientific">hydrocarbon metagenome</name>
    <dbReference type="NCBI Taxonomy" id="938273"/>
    <lineage>
        <taxon>unclassified sequences</taxon>
        <taxon>metagenomes</taxon>
        <taxon>ecological metagenomes</taxon>
    </lineage>
</organism>
<dbReference type="InterPro" id="IPR003661">
    <property type="entry name" value="HisK_dim/P_dom"/>
</dbReference>
<dbReference type="NCBIfam" id="TIGR00229">
    <property type="entry name" value="sensory_box"/>
    <property type="match status" value="1"/>
</dbReference>
<feature type="transmembrane region" description="Helical" evidence="7">
    <location>
        <begin position="180"/>
        <end position="201"/>
    </location>
</feature>
<dbReference type="InterPro" id="IPR031621">
    <property type="entry name" value="HisKA_7TM"/>
</dbReference>
<dbReference type="EMBL" id="LNQE01001076">
    <property type="protein sequence ID" value="KUG21318.1"/>
    <property type="molecule type" value="Genomic_DNA"/>
</dbReference>
<evidence type="ECO:0000259" key="8">
    <source>
        <dbReference type="PROSITE" id="PS50109"/>
    </source>
</evidence>
<dbReference type="PROSITE" id="PS50112">
    <property type="entry name" value="PAS"/>
    <property type="match status" value="1"/>
</dbReference>
<keyword evidence="6" id="KW-0902">Two-component regulatory system</keyword>
<evidence type="ECO:0000313" key="10">
    <source>
        <dbReference type="EMBL" id="KUG21318.1"/>
    </source>
</evidence>
<feature type="domain" description="Histidine kinase" evidence="8">
    <location>
        <begin position="363"/>
        <end position="559"/>
    </location>
</feature>
<protein>
    <recommendedName>
        <fullName evidence="11">Sensory histidine kinase AtoS</fullName>
    </recommendedName>
</protein>